<dbReference type="Proteomes" id="UP001409291">
    <property type="component" value="Unassembled WGS sequence"/>
</dbReference>
<comment type="caution">
    <text evidence="2">The sequence shown here is derived from an EMBL/GenBank/DDBJ whole genome shotgun (WGS) entry which is preliminary data.</text>
</comment>
<dbReference type="RefSeq" id="WP_021192296.1">
    <property type="nucleotide sequence ID" value="NZ_JBDJLH010000005.1"/>
</dbReference>
<reference evidence="2 3" key="1">
    <citation type="submission" date="2024-04" db="EMBL/GenBank/DDBJ databases">
        <title>WGS of bacteria from Torrens River.</title>
        <authorList>
            <person name="Wyrsch E.R."/>
            <person name="Drigo B."/>
        </authorList>
    </citation>
    <scope>NUCLEOTIDE SEQUENCE [LARGE SCALE GENOMIC DNA]</scope>
    <source>
        <strain evidence="2 3">TWI391</strain>
    </source>
</reference>
<keyword evidence="1" id="KW-0472">Membrane</keyword>
<sequence>MLGFIMKFLLTVIVSTWLIMQGTTGSFLSIPVLFAILVFALFIWDSIISYRKSEERKENLQHLNDFFKYKQSKYRGL</sequence>
<dbReference type="EMBL" id="JBDJNQ010000001">
    <property type="protein sequence ID" value="MEN5376135.1"/>
    <property type="molecule type" value="Genomic_DNA"/>
</dbReference>
<proteinExistence type="predicted"/>
<protein>
    <submittedName>
        <fullName evidence="2">Uncharacterized protein</fullName>
    </submittedName>
</protein>
<feature type="transmembrane region" description="Helical" evidence="1">
    <location>
        <begin position="32"/>
        <end position="50"/>
    </location>
</feature>
<evidence type="ECO:0000313" key="3">
    <source>
        <dbReference type="Proteomes" id="UP001409291"/>
    </source>
</evidence>
<name>A0ABV0BNY0_9SPHI</name>
<keyword evidence="1" id="KW-1133">Transmembrane helix</keyword>
<keyword evidence="1" id="KW-0812">Transmembrane</keyword>
<keyword evidence="3" id="KW-1185">Reference proteome</keyword>
<evidence type="ECO:0000256" key="1">
    <source>
        <dbReference type="SAM" id="Phobius"/>
    </source>
</evidence>
<gene>
    <name evidence="2" type="ORF">ABE541_02565</name>
</gene>
<evidence type="ECO:0000313" key="2">
    <source>
        <dbReference type="EMBL" id="MEN5376135.1"/>
    </source>
</evidence>
<organism evidence="2 3">
    <name type="scientific">Sphingobacterium kitahiroshimense</name>
    <dbReference type="NCBI Taxonomy" id="470446"/>
    <lineage>
        <taxon>Bacteria</taxon>
        <taxon>Pseudomonadati</taxon>
        <taxon>Bacteroidota</taxon>
        <taxon>Sphingobacteriia</taxon>
        <taxon>Sphingobacteriales</taxon>
        <taxon>Sphingobacteriaceae</taxon>
        <taxon>Sphingobacterium</taxon>
    </lineage>
</organism>
<accession>A0ABV0BNY0</accession>